<feature type="transmembrane region" description="Helical" evidence="6">
    <location>
        <begin position="106"/>
        <end position="124"/>
    </location>
</feature>
<dbReference type="NCBIfam" id="TIGR01974">
    <property type="entry name" value="NDH_I_L"/>
    <property type="match status" value="1"/>
</dbReference>
<dbReference type="InterPro" id="IPR018393">
    <property type="entry name" value="NADHpl_OxRdtase_5_subgr"/>
</dbReference>
<feature type="transmembrane region" description="Helical" evidence="6">
    <location>
        <begin position="313"/>
        <end position="331"/>
    </location>
</feature>
<evidence type="ECO:0000313" key="9">
    <source>
        <dbReference type="EMBL" id="EMR01536.1"/>
    </source>
</evidence>
<evidence type="ECO:0000256" key="1">
    <source>
        <dbReference type="ARBA" id="ARBA00004127"/>
    </source>
</evidence>
<dbReference type="EC" id="1.6.99.5" evidence="9"/>
<dbReference type="GO" id="GO:0012505">
    <property type="term" value="C:endomembrane system"/>
    <property type="evidence" value="ECO:0007669"/>
    <property type="project" value="UniProtKB-SubCell"/>
</dbReference>
<feature type="domain" description="NADH-Ubiquinone oxidoreductase (complex I) chain 5 N-terminal" evidence="8">
    <location>
        <begin position="63"/>
        <end position="110"/>
    </location>
</feature>
<feature type="transmembrane region" description="Helical" evidence="6">
    <location>
        <begin position="390"/>
        <end position="412"/>
    </location>
</feature>
<evidence type="ECO:0000256" key="5">
    <source>
        <dbReference type="RuleBase" id="RU000320"/>
    </source>
</evidence>
<sequence>MLLLPLLGGLLLLLLRQRGHLWLIGLQGVGLLLSLYIFFAVWQAEVDNPTGMHVRWNWFTPPGGALPFTLGLWLNMPAAILLVVVNLVALLVQIFSVGYMWHEKGFNRYFAFLGFFVFAMLGLVLADNLFLMFCFWEGVGLASYLLIGFWWQRPQAAAAAKKAFLVNRIGDIGFLIALLILYTQFGTLDLPALLQLMPASFIQSGDWQAVWAGAGGALPAWLLVLAGIGLLLGAVGKSAQFPLQIWLPDAMEGPTPVSALLHAATMVAAGVYLLARVFPLLTPHVLDLAALLGATTAVMGAFAAFAQHDIKKVLAFSTISQLGYMVMGMGVGAYDAALFHLITHAFFKAGLFLSAGAVIWALHKAAHKTGDHFDAQDMRNMGGLRYKMRFTFLVYFICMLALAGMPIFSGFLSKDAILTGSLGWASVARAQWGLLAWLIPLAGFATALMTPIYMGRQLFLTFFGANRLYNQASYRALKEVPMLMRLPLAVLAVLSLGIWYGLEPFNFLHAWPMQLLQVPQPALPGSLVEFTAANRLYEIQEASLWFEAFTGVASALLVLIGLGLSYLIYHLFNNRGAFYTNQYVFRSHVMRLSYSNWHLDAIYRRTVLAFGGSLMRFSDWLDRRIIDRLLDLLGIGVVVLSHVLHWLDRTLVDGVLHSGVWVAGRAGRANRSLQGGQVQQYLLVMLVGLLLVLIWMFV</sequence>
<protein>
    <submittedName>
        <fullName evidence="9">NADH-quinone oxidoreductase subunit L</fullName>
        <ecNumber evidence="9">1.6.99.5</ecNumber>
    </submittedName>
</protein>
<keyword evidence="9" id="KW-0560">Oxidoreductase</keyword>
<dbReference type="Pfam" id="PF00662">
    <property type="entry name" value="Proton_antipo_N"/>
    <property type="match status" value="1"/>
</dbReference>
<feature type="transmembrane region" description="Helical" evidence="6">
    <location>
        <begin position="432"/>
        <end position="453"/>
    </location>
</feature>
<dbReference type="InterPro" id="IPR001516">
    <property type="entry name" value="Proton_antipo_N"/>
</dbReference>
<dbReference type="GO" id="GO:0016020">
    <property type="term" value="C:membrane"/>
    <property type="evidence" value="ECO:0007669"/>
    <property type="project" value="UniProtKB-SubCell"/>
</dbReference>
<keyword evidence="3 6" id="KW-1133">Transmembrane helix</keyword>
<dbReference type="Proteomes" id="UP000011910">
    <property type="component" value="Unassembled WGS sequence"/>
</dbReference>
<keyword evidence="4 6" id="KW-0472">Membrane</keyword>
<comment type="caution">
    <text evidence="9">The sequence shown here is derived from an EMBL/GenBank/DDBJ whole genome shotgun (WGS) entry which is preliminary data.</text>
</comment>
<organism evidence="9 10">
    <name type="scientific">Cesiribacter andamanensis AMV16</name>
    <dbReference type="NCBI Taxonomy" id="1279009"/>
    <lineage>
        <taxon>Bacteria</taxon>
        <taxon>Pseudomonadati</taxon>
        <taxon>Bacteroidota</taxon>
        <taxon>Cytophagia</taxon>
        <taxon>Cytophagales</taxon>
        <taxon>Cesiribacteraceae</taxon>
        <taxon>Cesiribacter</taxon>
    </lineage>
</organism>
<feature type="transmembrane region" description="Helical" evidence="6">
    <location>
        <begin position="172"/>
        <end position="197"/>
    </location>
</feature>
<feature type="transmembrane region" description="Helical" evidence="6">
    <location>
        <begin position="257"/>
        <end position="278"/>
    </location>
</feature>
<comment type="subcellular location">
    <subcellularLocation>
        <location evidence="1">Endomembrane system</location>
        <topology evidence="1">Multi-pass membrane protein</topology>
    </subcellularLocation>
    <subcellularLocation>
        <location evidence="5">Membrane</location>
        <topology evidence="5">Multi-pass membrane protein</topology>
    </subcellularLocation>
</comment>
<dbReference type="PRINTS" id="PR01435">
    <property type="entry name" value="NPOXDRDTASE5"/>
</dbReference>
<dbReference type="GO" id="GO:0003954">
    <property type="term" value="F:NADH dehydrogenase activity"/>
    <property type="evidence" value="ECO:0007669"/>
    <property type="project" value="TreeGrafter"/>
</dbReference>
<dbReference type="GO" id="GO:0008137">
    <property type="term" value="F:NADH dehydrogenase (ubiquinone) activity"/>
    <property type="evidence" value="ECO:0007669"/>
    <property type="project" value="InterPro"/>
</dbReference>
<gene>
    <name evidence="9" type="primary">nuoL_2</name>
    <name evidence="9" type="ORF">ADICEAN_03321</name>
</gene>
<feature type="transmembrane region" description="Helical" evidence="6">
    <location>
        <begin position="337"/>
        <end position="362"/>
    </location>
</feature>
<feature type="transmembrane region" description="Helical" evidence="6">
    <location>
        <begin position="56"/>
        <end position="74"/>
    </location>
</feature>
<name>M7N2T9_9BACT</name>
<feature type="transmembrane region" description="Helical" evidence="6">
    <location>
        <begin position="80"/>
        <end position="99"/>
    </location>
</feature>
<proteinExistence type="predicted"/>
<evidence type="ECO:0000313" key="10">
    <source>
        <dbReference type="Proteomes" id="UP000011910"/>
    </source>
</evidence>
<evidence type="ECO:0000256" key="2">
    <source>
        <dbReference type="ARBA" id="ARBA00022692"/>
    </source>
</evidence>
<dbReference type="PANTHER" id="PTHR42829">
    <property type="entry name" value="NADH-UBIQUINONE OXIDOREDUCTASE CHAIN 5"/>
    <property type="match status" value="1"/>
</dbReference>
<feature type="transmembrane region" description="Helical" evidence="6">
    <location>
        <begin position="130"/>
        <end position="151"/>
    </location>
</feature>
<feature type="transmembrane region" description="Helical" evidence="6">
    <location>
        <begin position="284"/>
        <end position="306"/>
    </location>
</feature>
<dbReference type="GO" id="GO:0015990">
    <property type="term" value="P:electron transport coupled proton transport"/>
    <property type="evidence" value="ECO:0007669"/>
    <property type="project" value="TreeGrafter"/>
</dbReference>
<feature type="transmembrane region" description="Helical" evidence="6">
    <location>
        <begin position="483"/>
        <end position="502"/>
    </location>
</feature>
<dbReference type="InterPro" id="IPR003945">
    <property type="entry name" value="NU5C-like"/>
</dbReference>
<dbReference type="PRINTS" id="PR01434">
    <property type="entry name" value="NADHDHGNASE5"/>
</dbReference>
<dbReference type="PANTHER" id="PTHR42829:SF2">
    <property type="entry name" value="NADH-UBIQUINONE OXIDOREDUCTASE CHAIN 5"/>
    <property type="match status" value="1"/>
</dbReference>
<evidence type="ECO:0000259" key="7">
    <source>
        <dbReference type="Pfam" id="PF00361"/>
    </source>
</evidence>
<feature type="transmembrane region" description="Helical" evidence="6">
    <location>
        <begin position="629"/>
        <end position="647"/>
    </location>
</feature>
<dbReference type="Pfam" id="PF00361">
    <property type="entry name" value="Proton_antipo_M"/>
    <property type="match status" value="1"/>
</dbReference>
<dbReference type="eggNOG" id="COG1009">
    <property type="taxonomic scope" value="Bacteria"/>
</dbReference>
<dbReference type="GO" id="GO:0042773">
    <property type="term" value="P:ATP synthesis coupled electron transport"/>
    <property type="evidence" value="ECO:0007669"/>
    <property type="project" value="InterPro"/>
</dbReference>
<evidence type="ECO:0000259" key="8">
    <source>
        <dbReference type="Pfam" id="PF00662"/>
    </source>
</evidence>
<keyword evidence="2 5" id="KW-0812">Transmembrane</keyword>
<evidence type="ECO:0000256" key="6">
    <source>
        <dbReference type="SAM" id="Phobius"/>
    </source>
</evidence>
<evidence type="ECO:0000256" key="3">
    <source>
        <dbReference type="ARBA" id="ARBA00022989"/>
    </source>
</evidence>
<dbReference type="AlphaFoldDB" id="M7N2T9"/>
<dbReference type="InterPro" id="IPR001750">
    <property type="entry name" value="ND/Mrp_TM"/>
</dbReference>
<dbReference type="Gene3D" id="1.20.5.2700">
    <property type="match status" value="1"/>
</dbReference>
<feature type="transmembrane region" description="Helical" evidence="6">
    <location>
        <begin position="544"/>
        <end position="569"/>
    </location>
</feature>
<dbReference type="STRING" id="1279009.ADICEAN_03321"/>
<dbReference type="EMBL" id="AODQ01000107">
    <property type="protein sequence ID" value="EMR01536.1"/>
    <property type="molecule type" value="Genomic_DNA"/>
</dbReference>
<feature type="transmembrane region" description="Helical" evidence="6">
    <location>
        <begin position="26"/>
        <end position="44"/>
    </location>
</feature>
<keyword evidence="10" id="KW-1185">Reference proteome</keyword>
<feature type="transmembrane region" description="Helical" evidence="6">
    <location>
        <begin position="209"/>
        <end position="236"/>
    </location>
</feature>
<accession>M7N2T9</accession>
<feature type="transmembrane region" description="Helical" evidence="6">
    <location>
        <begin position="678"/>
        <end position="697"/>
    </location>
</feature>
<reference evidence="9 10" key="1">
    <citation type="journal article" date="2013" name="Genome Announc.">
        <title>Draft Genome Sequence of Cesiribacter andamanensis Strain AMV16T, Isolated from a Soil Sample from a Mud Volcano in the Andaman Islands, India.</title>
        <authorList>
            <person name="Shivaji S."/>
            <person name="Ara S."/>
            <person name="Begum Z."/>
            <person name="Srinivas T.N."/>
            <person name="Singh A."/>
            <person name="Kumar Pinnaka A."/>
        </authorList>
    </citation>
    <scope>NUCLEOTIDE SEQUENCE [LARGE SCALE GENOMIC DNA]</scope>
    <source>
        <strain evidence="9 10">AMV16</strain>
    </source>
</reference>
<dbReference type="PATRIC" id="fig|1279009.4.peg.3364"/>
<evidence type="ECO:0000256" key="4">
    <source>
        <dbReference type="ARBA" id="ARBA00023136"/>
    </source>
</evidence>
<feature type="domain" description="NADH:quinone oxidoreductase/Mrp antiporter transmembrane" evidence="7">
    <location>
        <begin position="126"/>
        <end position="427"/>
    </location>
</feature>